<organism evidence="1 2">
    <name type="scientific">Marmota monax</name>
    <name type="common">Woodchuck</name>
    <dbReference type="NCBI Taxonomy" id="9995"/>
    <lineage>
        <taxon>Eukaryota</taxon>
        <taxon>Metazoa</taxon>
        <taxon>Chordata</taxon>
        <taxon>Craniata</taxon>
        <taxon>Vertebrata</taxon>
        <taxon>Euteleostomi</taxon>
        <taxon>Mammalia</taxon>
        <taxon>Eutheria</taxon>
        <taxon>Euarchontoglires</taxon>
        <taxon>Glires</taxon>
        <taxon>Rodentia</taxon>
        <taxon>Sciuromorpha</taxon>
        <taxon>Sciuridae</taxon>
        <taxon>Xerinae</taxon>
        <taxon>Marmotini</taxon>
        <taxon>Marmota</taxon>
    </lineage>
</organism>
<feature type="non-terminal residue" evidence="1">
    <location>
        <position position="1"/>
    </location>
</feature>
<dbReference type="Proteomes" id="UP000335636">
    <property type="component" value="Unassembled WGS sequence"/>
</dbReference>
<comment type="caution">
    <text evidence="1">The sequence shown here is derived from an EMBL/GenBank/DDBJ whole genome shotgun (WGS) entry which is preliminary data.</text>
</comment>
<evidence type="ECO:0000313" key="1">
    <source>
        <dbReference type="EMBL" id="VTJ87255.1"/>
    </source>
</evidence>
<evidence type="ECO:0000313" key="2">
    <source>
        <dbReference type="Proteomes" id="UP000335636"/>
    </source>
</evidence>
<protein>
    <submittedName>
        <fullName evidence="1">Uncharacterized protein</fullName>
    </submittedName>
</protein>
<proteinExistence type="predicted"/>
<name>A0A5E4CZJ8_MARMO</name>
<dbReference type="AlphaFoldDB" id="A0A5E4CZJ8"/>
<reference evidence="1" key="1">
    <citation type="submission" date="2019-04" db="EMBL/GenBank/DDBJ databases">
        <authorList>
            <person name="Alioto T."/>
            <person name="Alioto T."/>
        </authorList>
    </citation>
    <scope>NUCLEOTIDE SEQUENCE [LARGE SCALE GENOMIC DNA]</scope>
</reference>
<gene>
    <name evidence="1" type="ORF">MONAX_5E034844</name>
</gene>
<accession>A0A5E4CZJ8</accession>
<dbReference type="EMBL" id="CABDUW010002556">
    <property type="protein sequence ID" value="VTJ87255.1"/>
    <property type="molecule type" value="Genomic_DNA"/>
</dbReference>
<keyword evidence="2" id="KW-1185">Reference proteome</keyword>
<sequence length="88" mass="9442">VHNNQAEGLRDNAKAGILCCTSLTHRATMTAAVASIMHIPFQAFTPQPTTSPYNLSKESLWPRKSLNLTDGSGVVSEMQSTQSSVPLV</sequence>